<evidence type="ECO:0000259" key="4">
    <source>
        <dbReference type="PROSITE" id="PS50930"/>
    </source>
</evidence>
<dbReference type="InterPro" id="IPR001789">
    <property type="entry name" value="Sig_transdc_resp-reg_receiver"/>
</dbReference>
<proteinExistence type="predicted"/>
<comment type="caution">
    <text evidence="5">The sequence shown here is derived from an EMBL/GenBank/DDBJ whole genome shotgun (WGS) entry which is preliminary data.</text>
</comment>
<dbReference type="InterPro" id="IPR046947">
    <property type="entry name" value="LytR-like"/>
</dbReference>
<evidence type="ECO:0000256" key="2">
    <source>
        <dbReference type="PROSITE-ProRule" id="PRU00169"/>
    </source>
</evidence>
<dbReference type="Pfam" id="PF00072">
    <property type="entry name" value="Response_reg"/>
    <property type="match status" value="1"/>
</dbReference>
<reference evidence="6" key="1">
    <citation type="submission" date="2015-08" db="EMBL/GenBank/DDBJ databases">
        <title>Vibrio galatheae sp. nov., a novel member of the Vibrionaceae family isolated from the Solomon Islands.</title>
        <authorList>
            <person name="Giubergia S."/>
            <person name="Machado H."/>
            <person name="Mateiu R.V."/>
            <person name="Gram L."/>
        </authorList>
    </citation>
    <scope>NUCLEOTIDE SEQUENCE [LARGE SCALE GENOMIC DNA]</scope>
    <source>
        <strain evidence="6">DSM 19134</strain>
    </source>
</reference>
<dbReference type="GO" id="GO:0003677">
    <property type="term" value="F:DNA binding"/>
    <property type="evidence" value="ECO:0007669"/>
    <property type="project" value="InterPro"/>
</dbReference>
<evidence type="ECO:0000313" key="5">
    <source>
        <dbReference type="EMBL" id="KOO09061.1"/>
    </source>
</evidence>
<dbReference type="Pfam" id="PF04397">
    <property type="entry name" value="LytTR"/>
    <property type="match status" value="1"/>
</dbReference>
<dbReference type="EMBL" id="LHPI01000001">
    <property type="protein sequence ID" value="KOO09061.1"/>
    <property type="molecule type" value="Genomic_DNA"/>
</dbReference>
<accession>A0A0M0I420</accession>
<feature type="domain" description="HTH LytTR-type" evidence="4">
    <location>
        <begin position="158"/>
        <end position="261"/>
    </location>
</feature>
<dbReference type="Gene3D" id="2.40.50.1020">
    <property type="entry name" value="LytTr DNA-binding domain"/>
    <property type="match status" value="1"/>
</dbReference>
<dbReference type="AlphaFoldDB" id="A0A0M0I420"/>
<dbReference type="PANTHER" id="PTHR37299:SF1">
    <property type="entry name" value="STAGE 0 SPORULATION PROTEIN A HOMOLOG"/>
    <property type="match status" value="1"/>
</dbReference>
<dbReference type="STRING" id="171383.AKJ31_01480"/>
<dbReference type="InterPro" id="IPR011006">
    <property type="entry name" value="CheY-like_superfamily"/>
</dbReference>
<dbReference type="SMART" id="SM00850">
    <property type="entry name" value="LytTR"/>
    <property type="match status" value="1"/>
</dbReference>
<dbReference type="SUPFAM" id="SSF52172">
    <property type="entry name" value="CheY-like"/>
    <property type="match status" value="1"/>
</dbReference>
<dbReference type="Gene3D" id="3.40.50.2300">
    <property type="match status" value="1"/>
</dbReference>
<evidence type="ECO:0000313" key="6">
    <source>
        <dbReference type="Proteomes" id="UP000037530"/>
    </source>
</evidence>
<dbReference type="PANTHER" id="PTHR37299">
    <property type="entry name" value="TRANSCRIPTIONAL REGULATOR-RELATED"/>
    <property type="match status" value="1"/>
</dbReference>
<keyword evidence="6" id="KW-1185">Reference proteome</keyword>
<organism evidence="5 6">
    <name type="scientific">Vibrio hepatarius</name>
    <dbReference type="NCBI Taxonomy" id="171383"/>
    <lineage>
        <taxon>Bacteria</taxon>
        <taxon>Pseudomonadati</taxon>
        <taxon>Pseudomonadota</taxon>
        <taxon>Gammaproteobacteria</taxon>
        <taxon>Vibrionales</taxon>
        <taxon>Vibrionaceae</taxon>
        <taxon>Vibrio</taxon>
        <taxon>Vibrio oreintalis group</taxon>
    </lineage>
</organism>
<evidence type="ECO:0000259" key="3">
    <source>
        <dbReference type="PROSITE" id="PS50110"/>
    </source>
</evidence>
<sequence length="261" mass="29554">MHCESVTALIADDEPLLRHHLNKALGEVWPELEVIASAENGQIALELIEQHSPDIAFLDIKMPELDGMAVAKKLAQKNSTTKVVFITAYDEFAVKAFEANAIDYLLKPVSESRLSQCVEKIKTGLQPQSSVPAPDLSQLLEQIQHLTEKKSPSYLHWIRANRGEEIHMIPASEVLYFKAEDKYVSLYRMELGKKEEYLLRTSLKELLAQLDPELFWQIHRSIVVNVSAIDKVKKEFTGKMVALVGESKLPISRAMQSRFTK</sequence>
<dbReference type="CDD" id="cd17532">
    <property type="entry name" value="REC_LytTR_AlgR-like"/>
    <property type="match status" value="1"/>
</dbReference>
<feature type="modified residue" description="4-aspartylphosphate" evidence="2">
    <location>
        <position position="59"/>
    </location>
</feature>
<dbReference type="PROSITE" id="PS50110">
    <property type="entry name" value="RESPONSE_REGULATORY"/>
    <property type="match status" value="1"/>
</dbReference>
<dbReference type="RefSeq" id="WP_053407313.1">
    <property type="nucleotide sequence ID" value="NZ_DAIPHI010000108.1"/>
</dbReference>
<keyword evidence="2" id="KW-0597">Phosphoprotein</keyword>
<gene>
    <name evidence="5" type="ORF">AKJ31_01480</name>
</gene>
<dbReference type="OrthoDB" id="236568at2"/>
<evidence type="ECO:0000256" key="1">
    <source>
        <dbReference type="ARBA" id="ARBA00023012"/>
    </source>
</evidence>
<dbReference type="GO" id="GO:0000156">
    <property type="term" value="F:phosphorelay response regulator activity"/>
    <property type="evidence" value="ECO:0007669"/>
    <property type="project" value="InterPro"/>
</dbReference>
<feature type="domain" description="Response regulatory" evidence="3">
    <location>
        <begin position="7"/>
        <end position="122"/>
    </location>
</feature>
<dbReference type="PROSITE" id="PS50930">
    <property type="entry name" value="HTH_LYTTR"/>
    <property type="match status" value="1"/>
</dbReference>
<protein>
    <submittedName>
        <fullName evidence="5">Chemotaxis protein CheY</fullName>
    </submittedName>
</protein>
<dbReference type="Proteomes" id="UP000037530">
    <property type="component" value="Unassembled WGS sequence"/>
</dbReference>
<dbReference type="PATRIC" id="fig|171383.3.peg.304"/>
<name>A0A0M0I420_9VIBR</name>
<dbReference type="InterPro" id="IPR007492">
    <property type="entry name" value="LytTR_DNA-bd_dom"/>
</dbReference>
<keyword evidence="1" id="KW-0902">Two-component regulatory system</keyword>
<dbReference type="SMART" id="SM00448">
    <property type="entry name" value="REC"/>
    <property type="match status" value="1"/>
</dbReference>